<evidence type="ECO:0000256" key="7">
    <source>
        <dbReference type="ARBA" id="ARBA00023157"/>
    </source>
</evidence>
<evidence type="ECO:0000313" key="12">
    <source>
        <dbReference type="Proteomes" id="UP000314986"/>
    </source>
</evidence>
<dbReference type="GO" id="GO:0005615">
    <property type="term" value="C:extracellular space"/>
    <property type="evidence" value="ECO:0007669"/>
    <property type="project" value="TreeGrafter"/>
</dbReference>
<reference evidence="11" key="5">
    <citation type="submission" date="2025-09" db="UniProtKB">
        <authorList>
            <consortium name="Ensembl"/>
        </authorList>
    </citation>
    <scope>IDENTIFICATION</scope>
</reference>
<feature type="domain" description="Dickkopf-related protein 1/2/4 C-terminal subdomain 1" evidence="10">
    <location>
        <begin position="156"/>
        <end position="185"/>
    </location>
</feature>
<dbReference type="Gene3D" id="2.10.80.10">
    <property type="entry name" value="Lipase, subunit A"/>
    <property type="match status" value="1"/>
</dbReference>
<dbReference type="InterPro" id="IPR039863">
    <property type="entry name" value="DKK1-4"/>
</dbReference>
<evidence type="ECO:0000259" key="8">
    <source>
        <dbReference type="Pfam" id="PF04706"/>
    </source>
</evidence>
<evidence type="ECO:0000256" key="5">
    <source>
        <dbReference type="ARBA" id="ARBA00022687"/>
    </source>
</evidence>
<dbReference type="InterPro" id="IPR048500">
    <property type="entry name" value="DIKK1/2/4_C-subdom1"/>
</dbReference>
<dbReference type="GO" id="GO:0016055">
    <property type="term" value="P:Wnt signaling pathway"/>
    <property type="evidence" value="ECO:0007669"/>
    <property type="project" value="UniProtKB-KW"/>
</dbReference>
<keyword evidence="5" id="KW-0879">Wnt signaling pathway</keyword>
<reference evidence="12" key="1">
    <citation type="journal article" date="2006" name="Science">
        <title>Ancient noncoding elements conserved in the human genome.</title>
        <authorList>
            <person name="Venkatesh B."/>
            <person name="Kirkness E.F."/>
            <person name="Loh Y.H."/>
            <person name="Halpern A.L."/>
            <person name="Lee A.P."/>
            <person name="Johnson J."/>
            <person name="Dandona N."/>
            <person name="Viswanathan L.D."/>
            <person name="Tay A."/>
            <person name="Venter J.C."/>
            <person name="Strausberg R.L."/>
            <person name="Brenner S."/>
        </authorList>
    </citation>
    <scope>NUCLEOTIDE SEQUENCE [LARGE SCALE GENOMIC DNA]</scope>
</reference>
<feature type="domain" description="Dickkopf-related protein 1/2/4 C-terminal subdomain 2" evidence="9">
    <location>
        <begin position="188"/>
        <end position="235"/>
    </location>
</feature>
<reference evidence="11" key="4">
    <citation type="submission" date="2025-08" db="UniProtKB">
        <authorList>
            <consortium name="Ensembl"/>
        </authorList>
    </citation>
    <scope>IDENTIFICATION</scope>
</reference>
<proteinExistence type="inferred from homology"/>
<reference evidence="12" key="2">
    <citation type="journal article" date="2007" name="PLoS Biol.">
        <title>Survey sequencing and comparative analysis of the elephant shark (Callorhinchus milii) genome.</title>
        <authorList>
            <person name="Venkatesh B."/>
            <person name="Kirkness E.F."/>
            <person name="Loh Y.H."/>
            <person name="Halpern A.L."/>
            <person name="Lee A.P."/>
            <person name="Johnson J."/>
            <person name="Dandona N."/>
            <person name="Viswanathan L.D."/>
            <person name="Tay A."/>
            <person name="Venter J.C."/>
            <person name="Strausberg R.L."/>
            <person name="Brenner S."/>
        </authorList>
    </citation>
    <scope>NUCLEOTIDE SEQUENCE [LARGE SCALE GENOMIC DNA]</scope>
</reference>
<dbReference type="FunFam" id="2.10.80.10:FF:000001">
    <property type="entry name" value="Dickkopf WNT-signaling pathway inhibitor 2"/>
    <property type="match status" value="1"/>
</dbReference>
<evidence type="ECO:0000256" key="6">
    <source>
        <dbReference type="ARBA" id="ARBA00022729"/>
    </source>
</evidence>
<evidence type="ECO:0000256" key="4">
    <source>
        <dbReference type="ARBA" id="ARBA00022525"/>
    </source>
</evidence>
<dbReference type="Ensembl" id="ENSCMIT00000030613.1">
    <property type="protein sequence ID" value="ENSCMIP00000030146.1"/>
    <property type="gene ID" value="ENSCMIG00000012997.1"/>
</dbReference>
<dbReference type="Pfam" id="PF21481">
    <property type="entry name" value="DIKK1-2-4_C-subdom1"/>
    <property type="match status" value="1"/>
</dbReference>
<dbReference type="Pfam" id="PF21479">
    <property type="entry name" value="DIKK1-2-4_C-subdom2"/>
    <property type="match status" value="1"/>
</dbReference>
<dbReference type="Pfam" id="PF04706">
    <property type="entry name" value="Dickkopf_N"/>
    <property type="match status" value="1"/>
</dbReference>
<keyword evidence="7" id="KW-1015">Disulfide bond</keyword>
<evidence type="ECO:0000256" key="1">
    <source>
        <dbReference type="ARBA" id="ARBA00004613"/>
    </source>
</evidence>
<protein>
    <submittedName>
        <fullName evidence="11">Dickkopf WNT signaling pathway inhibitor 4</fullName>
    </submittedName>
</protein>
<evidence type="ECO:0000256" key="2">
    <source>
        <dbReference type="ARBA" id="ARBA00010842"/>
    </source>
</evidence>
<dbReference type="Proteomes" id="UP000314986">
    <property type="component" value="Unassembled WGS sequence"/>
</dbReference>
<keyword evidence="4" id="KW-0964">Secreted</keyword>
<dbReference type="AlphaFoldDB" id="A0A4W3IRM0"/>
<name>A0A4W3IRM0_CALMI</name>
<dbReference type="InParanoid" id="A0A4W3IRM0"/>
<keyword evidence="6" id="KW-0732">Signal</keyword>
<keyword evidence="3" id="KW-0217">Developmental protein</keyword>
<dbReference type="STRING" id="7868.ENSCMIP00000030146"/>
<sequence>MHLGPGVRIPRILGSRPPKGIAGTSGNNCRIIIVGLRTFRSVPQVLFHNQLKRCFVSISQASRCSADPDCGVERFCLASHQQEPVCATCRGVRRHCVREAMCCSGNHCLNSNKETCPMFRPDLIRLGIEPGSSLAGEARARTPELRDLPQFSINREGESCLRTSDCSTGLCCARHFWSKICRPVLKEGQVCSKRGRKEAPQGPEIFQRCDCAPGLTCRHQNQDTSQRRSRLRVCQGT</sequence>
<comment type="similarity">
    <text evidence="2">Belongs to the dickkopf family.</text>
</comment>
<evidence type="ECO:0000256" key="3">
    <source>
        <dbReference type="ARBA" id="ARBA00022473"/>
    </source>
</evidence>
<evidence type="ECO:0000259" key="9">
    <source>
        <dbReference type="Pfam" id="PF21479"/>
    </source>
</evidence>
<dbReference type="CDD" id="cd23013">
    <property type="entry name" value="Dkk4_Cys1"/>
    <property type="match status" value="1"/>
</dbReference>
<keyword evidence="12" id="KW-1185">Reference proteome</keyword>
<dbReference type="GO" id="GO:0039706">
    <property type="term" value="F:co-receptor binding"/>
    <property type="evidence" value="ECO:0007669"/>
    <property type="project" value="TreeGrafter"/>
</dbReference>
<dbReference type="InterPro" id="IPR006796">
    <property type="entry name" value="Dickkopf_N"/>
</dbReference>
<dbReference type="PANTHER" id="PTHR12113">
    <property type="entry name" value="DICKKOPF3-LIKE 3"/>
    <property type="match status" value="1"/>
</dbReference>
<feature type="domain" description="Dickkopf N-terminal cysteine-rich" evidence="8">
    <location>
        <begin position="63"/>
        <end position="111"/>
    </location>
</feature>
<accession>A0A4W3IRM0</accession>
<evidence type="ECO:0000259" key="10">
    <source>
        <dbReference type="Pfam" id="PF21481"/>
    </source>
</evidence>
<dbReference type="GeneTree" id="ENSGT00940000161614"/>
<dbReference type="GO" id="GO:0090090">
    <property type="term" value="P:negative regulation of canonical Wnt signaling pathway"/>
    <property type="evidence" value="ECO:0007669"/>
    <property type="project" value="TreeGrafter"/>
</dbReference>
<dbReference type="InterPro" id="IPR047299">
    <property type="entry name" value="Dkk4_Cys2"/>
</dbReference>
<dbReference type="InterPro" id="IPR048499">
    <property type="entry name" value="DIKK1/2/4_C-subdom2"/>
</dbReference>
<dbReference type="CDD" id="cd23275">
    <property type="entry name" value="Dkk4_Cys2"/>
    <property type="match status" value="1"/>
</dbReference>
<reference evidence="12" key="3">
    <citation type="journal article" date="2014" name="Nature">
        <title>Elephant shark genome provides unique insights into gnathostome evolution.</title>
        <authorList>
            <consortium name="International Elephant Shark Genome Sequencing Consortium"/>
            <person name="Venkatesh B."/>
            <person name="Lee A.P."/>
            <person name="Ravi V."/>
            <person name="Maurya A.K."/>
            <person name="Lian M.M."/>
            <person name="Swann J.B."/>
            <person name="Ohta Y."/>
            <person name="Flajnik M.F."/>
            <person name="Sutoh Y."/>
            <person name="Kasahara M."/>
            <person name="Hoon S."/>
            <person name="Gangu V."/>
            <person name="Roy S.W."/>
            <person name="Irimia M."/>
            <person name="Korzh V."/>
            <person name="Kondrychyn I."/>
            <person name="Lim Z.W."/>
            <person name="Tay B.H."/>
            <person name="Tohari S."/>
            <person name="Kong K.W."/>
            <person name="Ho S."/>
            <person name="Lorente-Galdos B."/>
            <person name="Quilez J."/>
            <person name="Marques-Bonet T."/>
            <person name="Raney B.J."/>
            <person name="Ingham P.W."/>
            <person name="Tay A."/>
            <person name="Hillier L.W."/>
            <person name="Minx P."/>
            <person name="Boehm T."/>
            <person name="Wilson R.K."/>
            <person name="Brenner S."/>
            <person name="Warren W.C."/>
        </authorList>
    </citation>
    <scope>NUCLEOTIDE SEQUENCE [LARGE SCALE GENOMIC DNA]</scope>
</reference>
<organism evidence="11 12">
    <name type="scientific">Callorhinchus milii</name>
    <name type="common">Ghost shark</name>
    <dbReference type="NCBI Taxonomy" id="7868"/>
    <lineage>
        <taxon>Eukaryota</taxon>
        <taxon>Metazoa</taxon>
        <taxon>Chordata</taxon>
        <taxon>Craniata</taxon>
        <taxon>Vertebrata</taxon>
        <taxon>Chondrichthyes</taxon>
        <taxon>Holocephali</taxon>
        <taxon>Chimaeriformes</taxon>
        <taxon>Callorhinchidae</taxon>
        <taxon>Callorhinchus</taxon>
    </lineage>
</organism>
<dbReference type="PANTHER" id="PTHR12113:SF10">
    <property type="entry name" value="DICKKOPF-RELATED PROTEIN 4"/>
    <property type="match status" value="1"/>
</dbReference>
<evidence type="ECO:0000313" key="11">
    <source>
        <dbReference type="Ensembl" id="ENSCMIP00000030146.1"/>
    </source>
</evidence>
<comment type="subcellular location">
    <subcellularLocation>
        <location evidence="1">Secreted</location>
    </subcellularLocation>
</comment>
<dbReference type="GO" id="GO:0048019">
    <property type="term" value="F:receptor antagonist activity"/>
    <property type="evidence" value="ECO:0007669"/>
    <property type="project" value="TreeGrafter"/>
</dbReference>